<feature type="region of interest" description="Disordered" evidence="8">
    <location>
        <begin position="222"/>
        <end position="336"/>
    </location>
</feature>
<keyword evidence="6" id="KW-0539">Nucleus</keyword>
<feature type="domain" description="C2H2-type" evidence="9">
    <location>
        <begin position="668"/>
        <end position="690"/>
    </location>
</feature>
<protein>
    <recommendedName>
        <fullName evidence="9">C2H2-type domain-containing protein</fullName>
    </recommendedName>
</protein>
<reference evidence="10 11" key="1">
    <citation type="submission" date="2019-09" db="EMBL/GenBank/DDBJ databases">
        <title>Draft genome of the ectomycorrhizal ascomycete Sphaerosporella brunnea.</title>
        <authorList>
            <consortium name="DOE Joint Genome Institute"/>
            <person name="Benucci G.M."/>
            <person name="Marozzi G."/>
            <person name="Antonielli L."/>
            <person name="Sanchez S."/>
            <person name="Marco P."/>
            <person name="Wang X."/>
            <person name="Falini L.B."/>
            <person name="Barry K."/>
            <person name="Haridas S."/>
            <person name="Lipzen A."/>
            <person name="Labutti K."/>
            <person name="Grigoriev I.V."/>
            <person name="Murat C."/>
            <person name="Martin F."/>
            <person name="Albertini E."/>
            <person name="Donnini D."/>
            <person name="Bonito G."/>
        </authorList>
    </citation>
    <scope>NUCLEOTIDE SEQUENCE [LARGE SCALE GENOMIC DNA]</scope>
    <source>
        <strain evidence="10 11">Sb_GMNB300</strain>
    </source>
</reference>
<gene>
    <name evidence="10" type="ORF">FN846DRAFT_961767</name>
</gene>
<accession>A0A5J5EPF9</accession>
<dbReference type="EMBL" id="VXIS01000178">
    <property type="protein sequence ID" value="KAA8898824.1"/>
    <property type="molecule type" value="Genomic_DNA"/>
</dbReference>
<evidence type="ECO:0000313" key="11">
    <source>
        <dbReference type="Proteomes" id="UP000326924"/>
    </source>
</evidence>
<organism evidence="10 11">
    <name type="scientific">Sphaerosporella brunnea</name>
    <dbReference type="NCBI Taxonomy" id="1250544"/>
    <lineage>
        <taxon>Eukaryota</taxon>
        <taxon>Fungi</taxon>
        <taxon>Dikarya</taxon>
        <taxon>Ascomycota</taxon>
        <taxon>Pezizomycotina</taxon>
        <taxon>Pezizomycetes</taxon>
        <taxon>Pezizales</taxon>
        <taxon>Pyronemataceae</taxon>
        <taxon>Sphaerosporella</taxon>
    </lineage>
</organism>
<dbReference type="OrthoDB" id="5399138at2759"/>
<keyword evidence="4 7" id="KW-0863">Zinc-finger</keyword>
<dbReference type="Proteomes" id="UP000326924">
    <property type="component" value="Unassembled WGS sequence"/>
</dbReference>
<feature type="compositionally biased region" description="Basic and acidic residues" evidence="8">
    <location>
        <begin position="515"/>
        <end position="533"/>
    </location>
</feature>
<evidence type="ECO:0000256" key="4">
    <source>
        <dbReference type="ARBA" id="ARBA00022771"/>
    </source>
</evidence>
<feature type="compositionally biased region" description="Low complexity" evidence="8">
    <location>
        <begin position="622"/>
        <end position="633"/>
    </location>
</feature>
<dbReference type="InParanoid" id="A0A5J5EPF9"/>
<keyword evidence="5" id="KW-0862">Zinc</keyword>
<comment type="caution">
    <text evidence="10">The sequence shown here is derived from an EMBL/GenBank/DDBJ whole genome shotgun (WGS) entry which is preliminary data.</text>
</comment>
<evidence type="ECO:0000256" key="3">
    <source>
        <dbReference type="ARBA" id="ARBA00022737"/>
    </source>
</evidence>
<feature type="compositionally biased region" description="Polar residues" evidence="8">
    <location>
        <begin position="16"/>
        <end position="30"/>
    </location>
</feature>
<keyword evidence="11" id="KW-1185">Reference proteome</keyword>
<feature type="compositionally biased region" description="Basic residues" evidence="8">
    <location>
        <begin position="324"/>
        <end position="336"/>
    </location>
</feature>
<dbReference type="Gene3D" id="3.30.160.60">
    <property type="entry name" value="Classic Zinc Finger"/>
    <property type="match status" value="1"/>
</dbReference>
<evidence type="ECO:0000256" key="6">
    <source>
        <dbReference type="ARBA" id="ARBA00023242"/>
    </source>
</evidence>
<feature type="region of interest" description="Disordered" evidence="8">
    <location>
        <begin position="600"/>
        <end position="636"/>
    </location>
</feature>
<feature type="compositionally biased region" description="Basic residues" evidence="8">
    <location>
        <begin position="565"/>
        <end position="575"/>
    </location>
</feature>
<evidence type="ECO:0000313" key="10">
    <source>
        <dbReference type="EMBL" id="KAA8898824.1"/>
    </source>
</evidence>
<proteinExistence type="predicted"/>
<feature type="compositionally biased region" description="Low complexity" evidence="8">
    <location>
        <begin position="276"/>
        <end position="320"/>
    </location>
</feature>
<feature type="region of interest" description="Disordered" evidence="8">
    <location>
        <begin position="513"/>
        <end position="581"/>
    </location>
</feature>
<sequence length="695" mass="78808">MVEVPNPNVGFDGLPPTTSSGPEQFFSNPVNPLFPADPYNNFADDLVGHYTAPPDQQFDLLPSSSRGVELFDSPVPDFPDFVSVQPVLNPNAVLNPWGPQERFSHTPESITEWFSRNYAYKRNPPLKGTLMSEDRGRIWCKICTPYELLDPHSYRSHKEEMHGVDFETGFQFWAPLEVRPIQGAVGIGFEGYCATCKKWTPLDLSKQDFGWFHHASKCQDRTAAPTVSKKEQKKKPDSPLERWSSSDEEPASEDDIKKEALRRARRGDFLRPKPPFASNSNSNPSDEGSSDMWSSNSSRSILTSNSNSNSSVNSAMSQHSLESRRKKVLRVRKRKGARASKQGLRVYQCTFCMADFANFGDWRRHEEVIHLVLEKWVCAPEGQYKSGTRECVYCDETHEEQSNIPNRCNARYCHGQGPMERVFARKDHLKQHLKRMHGITTWRPAFEKWSKKANGPRQSRCGFCSAVFEDWQLRMQHIAWEFKNGQKMSMWQGDWGLETSWMTEGKLVNFTLPSKRTDHVSKPPKAQADERPAHVRTSNSGGSRSAHPPGPTQDTAAKLQDKGKGRGLQRKQKHTGLRDGFSQQQLQEAMVQSLQLHTMQQPQQVTPPGTWSLPSSADGTYTTPPSLQQQSPLGPYCTNATGPFDIQPRPPETPATVPVVNMRRSQSFQCPYCSMKYNRQDVLRQHLKTHLVKGT</sequence>
<dbReference type="SMART" id="SM00355">
    <property type="entry name" value="ZnF_C2H2"/>
    <property type="match status" value="4"/>
</dbReference>
<name>A0A5J5EPF9_9PEZI</name>
<feature type="compositionally biased region" description="Basic and acidic residues" evidence="8">
    <location>
        <begin position="228"/>
        <end position="240"/>
    </location>
</feature>
<dbReference type="InterPro" id="IPR050888">
    <property type="entry name" value="ZnF_C2H2-type_TF"/>
</dbReference>
<evidence type="ECO:0000256" key="8">
    <source>
        <dbReference type="SAM" id="MobiDB-lite"/>
    </source>
</evidence>
<dbReference type="GO" id="GO:0005634">
    <property type="term" value="C:nucleus"/>
    <property type="evidence" value="ECO:0007669"/>
    <property type="project" value="UniProtKB-SubCell"/>
</dbReference>
<dbReference type="GO" id="GO:0008270">
    <property type="term" value="F:zinc ion binding"/>
    <property type="evidence" value="ECO:0007669"/>
    <property type="project" value="UniProtKB-KW"/>
</dbReference>
<dbReference type="InterPro" id="IPR013087">
    <property type="entry name" value="Znf_C2H2_type"/>
</dbReference>
<feature type="compositionally biased region" description="Polar residues" evidence="8">
    <location>
        <begin position="600"/>
        <end position="621"/>
    </location>
</feature>
<dbReference type="PROSITE" id="PS00028">
    <property type="entry name" value="ZINC_FINGER_C2H2_1"/>
    <property type="match status" value="2"/>
</dbReference>
<evidence type="ECO:0000256" key="2">
    <source>
        <dbReference type="ARBA" id="ARBA00022723"/>
    </source>
</evidence>
<keyword evidence="2" id="KW-0479">Metal-binding</keyword>
<evidence type="ECO:0000256" key="1">
    <source>
        <dbReference type="ARBA" id="ARBA00004123"/>
    </source>
</evidence>
<dbReference type="AlphaFoldDB" id="A0A5J5EPF9"/>
<comment type="subcellular location">
    <subcellularLocation>
        <location evidence="1">Nucleus</location>
    </subcellularLocation>
</comment>
<feature type="region of interest" description="Disordered" evidence="8">
    <location>
        <begin position="1"/>
        <end position="30"/>
    </location>
</feature>
<dbReference type="PROSITE" id="PS50157">
    <property type="entry name" value="ZINC_FINGER_C2H2_2"/>
    <property type="match status" value="1"/>
</dbReference>
<evidence type="ECO:0000256" key="7">
    <source>
        <dbReference type="PROSITE-ProRule" id="PRU00042"/>
    </source>
</evidence>
<dbReference type="PANTHER" id="PTHR24406">
    <property type="entry name" value="TRANSCRIPTIONAL REPRESSOR CTCFL-RELATED"/>
    <property type="match status" value="1"/>
</dbReference>
<feature type="compositionally biased region" description="Basic and acidic residues" evidence="8">
    <location>
        <begin position="254"/>
        <end position="271"/>
    </location>
</feature>
<keyword evidence="3" id="KW-0677">Repeat</keyword>
<evidence type="ECO:0000259" key="9">
    <source>
        <dbReference type="PROSITE" id="PS50157"/>
    </source>
</evidence>
<evidence type="ECO:0000256" key="5">
    <source>
        <dbReference type="ARBA" id="ARBA00022833"/>
    </source>
</evidence>